<comment type="caution">
    <text evidence="2">The sequence shown here is derived from an EMBL/GenBank/DDBJ whole genome shotgun (WGS) entry which is preliminary data.</text>
</comment>
<proteinExistence type="predicted"/>
<sequence length="299" mass="34036">MKLSKPVISFVLYILALFAFTRVANAQELFVDKKKHLKNLQEVKLANFTVSFTTSEGKSASTISRNNFMGAKSALRVITSGLTNELMQRITDEAYADFVEKLEAHGFTITEYRPEEKLIKSMAPYFKRTENYAEDVDYYQPFSHISTITVSAGNKPFVKYGNQYMVGHAAKQNKENPITVNYLINSGYLQANAKKREDKFFGKIYNKTKVAFLPGVQVFWRSGINVWSTKSAFGEIKINTNVYREGPAGELVTKDQSNLIRRSNATLELIIDPDKYYNDAMSVLKEVNTKLINEMAKYK</sequence>
<protein>
    <recommendedName>
        <fullName evidence="4">GLPGLI family protein</fullName>
    </recommendedName>
</protein>
<name>A0A371JPA7_9FLAO</name>
<feature type="signal peptide" evidence="1">
    <location>
        <begin position="1"/>
        <end position="26"/>
    </location>
</feature>
<dbReference type="OrthoDB" id="817809at2"/>
<evidence type="ECO:0008006" key="4">
    <source>
        <dbReference type="Google" id="ProtNLM"/>
    </source>
</evidence>
<evidence type="ECO:0000256" key="1">
    <source>
        <dbReference type="SAM" id="SignalP"/>
    </source>
</evidence>
<dbReference type="EMBL" id="QTJX01000002">
    <property type="protein sequence ID" value="RDY59273.1"/>
    <property type="molecule type" value="Genomic_DNA"/>
</dbReference>
<accession>A0A371JPA7</accession>
<feature type="chain" id="PRO_5016621251" description="GLPGLI family protein" evidence="1">
    <location>
        <begin position="27"/>
        <end position="299"/>
    </location>
</feature>
<evidence type="ECO:0000313" key="2">
    <source>
        <dbReference type="EMBL" id="RDY59273.1"/>
    </source>
</evidence>
<dbReference type="Proteomes" id="UP000261828">
    <property type="component" value="Unassembled WGS sequence"/>
</dbReference>
<dbReference type="AlphaFoldDB" id="A0A371JPA7"/>
<organism evidence="2 3">
    <name type="scientific">Flagellimonas nanhaiensis</name>
    <dbReference type="NCBI Taxonomy" id="2292706"/>
    <lineage>
        <taxon>Bacteria</taxon>
        <taxon>Pseudomonadati</taxon>
        <taxon>Bacteroidota</taxon>
        <taxon>Flavobacteriia</taxon>
        <taxon>Flavobacteriales</taxon>
        <taxon>Flavobacteriaceae</taxon>
        <taxon>Flagellimonas</taxon>
    </lineage>
</organism>
<evidence type="ECO:0000313" key="3">
    <source>
        <dbReference type="Proteomes" id="UP000261828"/>
    </source>
</evidence>
<gene>
    <name evidence="2" type="ORF">DX873_07700</name>
</gene>
<dbReference type="RefSeq" id="WP_116183887.1">
    <property type="nucleotide sequence ID" value="NZ_QTJX01000002.1"/>
</dbReference>
<keyword evidence="1" id="KW-0732">Signal</keyword>
<reference evidence="2 3" key="1">
    <citation type="submission" date="2018-08" db="EMBL/GenBank/DDBJ databases">
        <title>Muricauda nanhaiensis sp. nov., isolated from seawater of the South China Sea.</title>
        <authorList>
            <person name="Dang Y."/>
        </authorList>
    </citation>
    <scope>NUCLEOTIDE SEQUENCE [LARGE SCALE GENOMIC DNA]</scope>
    <source>
        <strain evidence="2 3">SM1704</strain>
    </source>
</reference>
<keyword evidence="3" id="KW-1185">Reference proteome</keyword>